<dbReference type="AlphaFoldDB" id="A0A512NQF6"/>
<dbReference type="EMBL" id="BKAJ01000204">
    <property type="protein sequence ID" value="GEP61167.1"/>
    <property type="molecule type" value="Genomic_DNA"/>
</dbReference>
<reference evidence="2 3" key="1">
    <citation type="submission" date="2019-07" db="EMBL/GenBank/DDBJ databases">
        <title>Whole genome shotgun sequence of Reyranella soli NBRC 108950.</title>
        <authorList>
            <person name="Hosoyama A."/>
            <person name="Uohara A."/>
            <person name="Ohji S."/>
            <person name="Ichikawa N."/>
        </authorList>
    </citation>
    <scope>NUCLEOTIDE SEQUENCE [LARGE SCALE GENOMIC DNA]</scope>
    <source>
        <strain evidence="2 3">NBRC 108950</strain>
    </source>
</reference>
<keyword evidence="1" id="KW-1133">Transmembrane helix</keyword>
<feature type="transmembrane region" description="Helical" evidence="1">
    <location>
        <begin position="53"/>
        <end position="71"/>
    </location>
</feature>
<evidence type="ECO:0000313" key="2">
    <source>
        <dbReference type="EMBL" id="GEP61167.1"/>
    </source>
</evidence>
<proteinExistence type="predicted"/>
<evidence type="ECO:0008006" key="4">
    <source>
        <dbReference type="Google" id="ProtNLM"/>
    </source>
</evidence>
<organism evidence="2 3">
    <name type="scientific">Reyranella soli</name>
    <dbReference type="NCBI Taxonomy" id="1230389"/>
    <lineage>
        <taxon>Bacteria</taxon>
        <taxon>Pseudomonadati</taxon>
        <taxon>Pseudomonadota</taxon>
        <taxon>Alphaproteobacteria</taxon>
        <taxon>Hyphomicrobiales</taxon>
        <taxon>Reyranellaceae</taxon>
        <taxon>Reyranella</taxon>
    </lineage>
</organism>
<feature type="transmembrane region" description="Helical" evidence="1">
    <location>
        <begin position="17"/>
        <end position="41"/>
    </location>
</feature>
<keyword evidence="1" id="KW-0812">Transmembrane</keyword>
<protein>
    <recommendedName>
        <fullName evidence="4">SMODS and SLOG-associating 2TM effector domain-containing protein</fullName>
    </recommendedName>
</protein>
<comment type="caution">
    <text evidence="2">The sequence shown here is derived from an EMBL/GenBank/DDBJ whole genome shotgun (WGS) entry which is preliminary data.</text>
</comment>
<accession>A0A512NQF6</accession>
<sequence>MEGDALSFYTRSAWINFWLWHLFAGLGFLSSVGAILAAALINDAAYKDVGRTLLIVIPTVGTLSAGLLHLFKFREKERLREEGRIELCDIIDNARSMSISGQNEDEHKKHYHTIRERFRQLELSQSTSDSKLKSDDLSKVRT</sequence>
<keyword evidence="1" id="KW-0472">Membrane</keyword>
<dbReference type="Proteomes" id="UP000321058">
    <property type="component" value="Unassembled WGS sequence"/>
</dbReference>
<evidence type="ECO:0000256" key="1">
    <source>
        <dbReference type="SAM" id="Phobius"/>
    </source>
</evidence>
<gene>
    <name evidence="2" type="ORF">RSO01_83330</name>
</gene>
<evidence type="ECO:0000313" key="3">
    <source>
        <dbReference type="Proteomes" id="UP000321058"/>
    </source>
</evidence>
<name>A0A512NQF6_9HYPH</name>
<keyword evidence="3" id="KW-1185">Reference proteome</keyword>